<evidence type="ECO:0000313" key="4">
    <source>
        <dbReference type="Proteomes" id="UP000046395"/>
    </source>
</evidence>
<sequence>MCHSITAYVKNNILASVIPPGFKFWINGVQVTDPAQLEKILQRYPQFMLPSLGGFQKPQASITTSSPVVQRPQQPIPFQTPQQSTSQSRPTNTQDKSQTASGAINLSADVRKFAVDEHNMYRRKIANGEVPNMPAATMMIELMWSDAIAAKASEWASKCEMAHTPQGYYCGLDGYDNIGENLATRTTSADGLNSDEKLKDAFQRAFKNWFEEYKNYNFATRGCSKVCGHFTQMVKDSSEKLGCGIAMCPTGVKGFQLGTPSYLIVCNYGPGNNFSNKPAYETGVSKKCPQIRPVLENGLCTGNGKRGPEKCVDKTGYCSVWKTEGKCEMCNNAYYQWMIGECPKTCGVC</sequence>
<dbReference type="Pfam" id="PF00188">
    <property type="entry name" value="CAP"/>
    <property type="match status" value="1"/>
</dbReference>
<dbReference type="Proteomes" id="UP000046395">
    <property type="component" value="Unassembled WGS sequence"/>
</dbReference>
<accession>A0A5S6QIN4</accession>
<dbReference type="SMART" id="SM00198">
    <property type="entry name" value="SCP"/>
    <property type="match status" value="1"/>
</dbReference>
<feature type="compositionally biased region" description="Low complexity" evidence="2">
    <location>
        <begin position="70"/>
        <end position="94"/>
    </location>
</feature>
<evidence type="ECO:0000259" key="3">
    <source>
        <dbReference type="PROSITE" id="PS51670"/>
    </source>
</evidence>
<dbReference type="AlphaFoldDB" id="A0A5S6QIN4"/>
<dbReference type="Pfam" id="PF01549">
    <property type="entry name" value="ShK"/>
    <property type="match status" value="1"/>
</dbReference>
<dbReference type="InterPro" id="IPR014044">
    <property type="entry name" value="CAP_dom"/>
</dbReference>
<dbReference type="PANTHER" id="PTHR10334">
    <property type="entry name" value="CYSTEINE-RICH SECRETORY PROTEIN-RELATED"/>
    <property type="match status" value="1"/>
</dbReference>
<reference evidence="5" key="1">
    <citation type="submission" date="2019-12" db="UniProtKB">
        <authorList>
            <consortium name="WormBaseParasite"/>
        </authorList>
    </citation>
    <scope>IDENTIFICATION</scope>
</reference>
<dbReference type="InterPro" id="IPR001283">
    <property type="entry name" value="CRISP-related"/>
</dbReference>
<keyword evidence="4" id="KW-1185">Reference proteome</keyword>
<feature type="domain" description="ShKT" evidence="3">
    <location>
        <begin position="311"/>
        <end position="349"/>
    </location>
</feature>
<dbReference type="WBParaSite" id="TMUE_2000007025.1">
    <property type="protein sequence ID" value="TMUE_2000007025.1"/>
    <property type="gene ID" value="WBGene00291789"/>
</dbReference>
<protein>
    <submittedName>
        <fullName evidence="5">ShKT domain-containing protein</fullName>
    </submittedName>
</protein>
<dbReference type="InterPro" id="IPR035940">
    <property type="entry name" value="CAP_sf"/>
</dbReference>
<dbReference type="Gene3D" id="1.10.10.1940">
    <property type="match status" value="1"/>
</dbReference>
<dbReference type="InterPro" id="IPR003582">
    <property type="entry name" value="ShKT_dom"/>
</dbReference>
<feature type="compositionally biased region" description="Polar residues" evidence="2">
    <location>
        <begin position="58"/>
        <end position="68"/>
    </location>
</feature>
<dbReference type="SUPFAM" id="SSF55797">
    <property type="entry name" value="PR-1-like"/>
    <property type="match status" value="1"/>
</dbReference>
<evidence type="ECO:0000313" key="5">
    <source>
        <dbReference type="WBParaSite" id="TMUE_2000007025.1"/>
    </source>
</evidence>
<proteinExistence type="predicted"/>
<comment type="caution">
    <text evidence="1">Lacks conserved residue(s) required for the propagation of feature annotation.</text>
</comment>
<name>A0A5S6QIN4_TRIMR</name>
<organism evidence="4 5">
    <name type="scientific">Trichuris muris</name>
    <name type="common">Mouse whipworm</name>
    <dbReference type="NCBI Taxonomy" id="70415"/>
    <lineage>
        <taxon>Eukaryota</taxon>
        <taxon>Metazoa</taxon>
        <taxon>Ecdysozoa</taxon>
        <taxon>Nematoda</taxon>
        <taxon>Enoplea</taxon>
        <taxon>Dorylaimia</taxon>
        <taxon>Trichinellida</taxon>
        <taxon>Trichuridae</taxon>
        <taxon>Trichuris</taxon>
    </lineage>
</organism>
<dbReference type="PROSITE" id="PS51670">
    <property type="entry name" value="SHKT"/>
    <property type="match status" value="1"/>
</dbReference>
<dbReference type="PRINTS" id="PR00837">
    <property type="entry name" value="V5TPXLIKE"/>
</dbReference>
<dbReference type="STRING" id="70415.A0A5S6QIN4"/>
<feature type="region of interest" description="Disordered" evidence="2">
    <location>
        <begin position="58"/>
        <end position="102"/>
    </location>
</feature>
<evidence type="ECO:0000256" key="2">
    <source>
        <dbReference type="SAM" id="MobiDB-lite"/>
    </source>
</evidence>
<dbReference type="CDD" id="cd05380">
    <property type="entry name" value="CAP_euk"/>
    <property type="match status" value="1"/>
</dbReference>
<evidence type="ECO:0000256" key="1">
    <source>
        <dbReference type="PROSITE-ProRule" id="PRU01005"/>
    </source>
</evidence>
<dbReference type="Gene3D" id="3.40.33.10">
    <property type="entry name" value="CAP"/>
    <property type="match status" value="1"/>
</dbReference>